<dbReference type="GO" id="GO:0004674">
    <property type="term" value="F:protein serine/threonine kinase activity"/>
    <property type="evidence" value="ECO:0007669"/>
    <property type="project" value="UniProtKB-KW"/>
</dbReference>
<comment type="catalytic activity">
    <reaction evidence="8">
        <text>L-threonyl-[protein] + ATP = O-phospho-L-threonyl-[protein] + ADP + H(+)</text>
        <dbReference type="Rhea" id="RHEA:46608"/>
        <dbReference type="Rhea" id="RHEA-COMP:11060"/>
        <dbReference type="Rhea" id="RHEA-COMP:11605"/>
        <dbReference type="ChEBI" id="CHEBI:15378"/>
        <dbReference type="ChEBI" id="CHEBI:30013"/>
        <dbReference type="ChEBI" id="CHEBI:30616"/>
        <dbReference type="ChEBI" id="CHEBI:61977"/>
        <dbReference type="ChEBI" id="CHEBI:456216"/>
        <dbReference type="EC" id="2.7.11.1"/>
    </reaction>
</comment>
<comment type="similarity">
    <text evidence="1">Belongs to the protein kinase superfamily. NEK Ser/Thr protein kinase family. NIMA subfamily.</text>
</comment>
<dbReference type="SUPFAM" id="SSF48371">
    <property type="entry name" value="ARM repeat"/>
    <property type="match status" value="1"/>
</dbReference>
<dbReference type="InterPro" id="IPR011989">
    <property type="entry name" value="ARM-like"/>
</dbReference>
<sequence length="972" mass="107165">MCNDVDVKSAVLSLLSLPAESQSCRDRELEGRLLEEVAVENASCYDFSSGSQGAIFKPLFQALMKHRFLSEGWIWTAPADGRLRVVQSLRLLTRDASLRKGFVEMGGIKVLASLTEGIGQEHFQPFAQGLFHLETLTECASIAKKLAAEDRCAGELVDSGITATLVSLLHTTDPALLPLLLVALIGIASSADHVEAIFPPGGATDTFDLLLRMIDEYDILYKRLAADLLSLATRNKSALQELLAVSPSGKMLGQLHCGDQQLVQTLLRVFSHVAAHTEGIQEISQIGGIPVIVSILSPPTGTAVELLSASRMTEIQLVCLVLCRMAEDDESAYQIRQCNGVYLLGRLLLLQQMRSDPSCRDDAALFKAHLFMALRFLFSMERNRKVFKRLFPPGLFAAFIDTGHYQFSLPRYSEVVQRWDGLGDRARRAMATALEDINLFKGDAHRKVREYVILEKLGQGAFGSVYKARRSGSELFFALKELPLSESGIFGMSEAEKEAEIRKLTSEVKILSQLSHPNIVTYHESFLEDGCLWIVMELVEGLSLMDYTASLLEKGRRMPESDIWQVFVGLVMALHHIHIDKGIVHRDIAPGNIVLGHGRDGLRQVKIADFGLAKQKKETNAMMQSVVGTMPYSCPEIIQQEQYTDKADIWSLGCVLYHMCMLRGPFEGSNPLQVAALIVEGRYPPLDGAGSQGPYSDELKHTVAVLLSTDPSKRPSIREVAALCSGHLIQELTSLAVSDSRLRATLEYERNKRREDREVQSRKEEAFRRLVSFGQAPSQQAAPAPSAVAPLRTHSSKRLPPLQAHGGGALPDSPAVARLQSHVQPSGADSGIKQLPAFGRDVHDSGSLRRDTIKINQARLRPVRDPLAQILHQLHKICWVEQLPPGQARDHKRRLVVAFKRHLFGSRQNAGSIKSLLVKLQAGGPELVESFGTSGGTASFAGGAQFSYQDLQHIIEETARESGFYKALREES</sequence>
<evidence type="ECO:0000259" key="12">
    <source>
        <dbReference type="PROSITE" id="PS50011"/>
    </source>
</evidence>
<proteinExistence type="inferred from homology"/>
<dbReference type="PANTHER" id="PTHR43671">
    <property type="entry name" value="SERINE/THREONINE-PROTEIN KINASE NEK"/>
    <property type="match status" value="1"/>
</dbReference>
<dbReference type="Gene3D" id="1.25.10.10">
    <property type="entry name" value="Leucine-rich Repeat Variant"/>
    <property type="match status" value="1"/>
</dbReference>
<keyword evidence="3" id="KW-0723">Serine/threonine-protein kinase</keyword>
<protein>
    <recommendedName>
        <fullName evidence="2">non-specific serine/threonine protein kinase</fullName>
        <ecNumber evidence="2">2.7.11.1</ecNumber>
    </recommendedName>
</protein>
<evidence type="ECO:0000256" key="6">
    <source>
        <dbReference type="ARBA" id="ARBA00022777"/>
    </source>
</evidence>
<dbReference type="GO" id="GO:0004713">
    <property type="term" value="F:protein tyrosine kinase activity"/>
    <property type="evidence" value="ECO:0007669"/>
    <property type="project" value="InterPro"/>
</dbReference>
<accession>A0A061S2S9</accession>
<dbReference type="EMBL" id="GBEZ01006879">
    <property type="protein sequence ID" value="JAC78543.1"/>
    <property type="molecule type" value="Transcribed_RNA"/>
</dbReference>
<keyword evidence="4" id="KW-0808">Transferase</keyword>
<keyword evidence="7 10" id="KW-0067">ATP-binding</keyword>
<evidence type="ECO:0000256" key="5">
    <source>
        <dbReference type="ARBA" id="ARBA00022741"/>
    </source>
</evidence>
<evidence type="ECO:0000256" key="1">
    <source>
        <dbReference type="ARBA" id="ARBA00010886"/>
    </source>
</evidence>
<comment type="catalytic activity">
    <reaction evidence="9">
        <text>L-seryl-[protein] + ATP = O-phospho-L-seryl-[protein] + ADP + H(+)</text>
        <dbReference type="Rhea" id="RHEA:17989"/>
        <dbReference type="Rhea" id="RHEA-COMP:9863"/>
        <dbReference type="Rhea" id="RHEA-COMP:11604"/>
        <dbReference type="ChEBI" id="CHEBI:15378"/>
        <dbReference type="ChEBI" id="CHEBI:29999"/>
        <dbReference type="ChEBI" id="CHEBI:30616"/>
        <dbReference type="ChEBI" id="CHEBI:83421"/>
        <dbReference type="ChEBI" id="CHEBI:456216"/>
        <dbReference type="EC" id="2.7.11.1"/>
    </reaction>
</comment>
<evidence type="ECO:0000256" key="8">
    <source>
        <dbReference type="ARBA" id="ARBA00047899"/>
    </source>
</evidence>
<dbReference type="PROSITE" id="PS00107">
    <property type="entry name" value="PROTEIN_KINASE_ATP"/>
    <property type="match status" value="1"/>
</dbReference>
<gene>
    <name evidence="13" type="primary">NEK</name>
    <name evidence="13" type="ORF">TSPGSL018_14862</name>
</gene>
<dbReference type="SUPFAM" id="SSF56112">
    <property type="entry name" value="Protein kinase-like (PK-like)"/>
    <property type="match status" value="1"/>
</dbReference>
<dbReference type="SMART" id="SM00219">
    <property type="entry name" value="TyrKc"/>
    <property type="match status" value="1"/>
</dbReference>
<dbReference type="PANTHER" id="PTHR43671:SF98">
    <property type="entry name" value="SERINE_THREONINE-PROTEIN KINASE NEK11"/>
    <property type="match status" value="1"/>
</dbReference>
<feature type="binding site" evidence="10">
    <location>
        <position position="480"/>
    </location>
    <ligand>
        <name>ATP</name>
        <dbReference type="ChEBI" id="CHEBI:30616"/>
    </ligand>
</feature>
<feature type="domain" description="Protein kinase" evidence="12">
    <location>
        <begin position="451"/>
        <end position="730"/>
    </location>
</feature>
<dbReference type="InterPro" id="IPR017441">
    <property type="entry name" value="Protein_kinase_ATP_BS"/>
</dbReference>
<dbReference type="Gene3D" id="3.30.200.20">
    <property type="entry name" value="Phosphorylase Kinase, domain 1"/>
    <property type="match status" value="1"/>
</dbReference>
<dbReference type="Gene3D" id="1.10.510.10">
    <property type="entry name" value="Transferase(Phosphotransferase) domain 1"/>
    <property type="match status" value="1"/>
</dbReference>
<dbReference type="PROSITE" id="PS50011">
    <property type="entry name" value="PROTEIN_KINASE_DOM"/>
    <property type="match status" value="1"/>
</dbReference>
<dbReference type="PROSITE" id="PS00109">
    <property type="entry name" value="PROTEIN_KINASE_TYR"/>
    <property type="match status" value="1"/>
</dbReference>
<organism evidence="13">
    <name type="scientific">Tetraselmis sp. GSL018</name>
    <dbReference type="NCBI Taxonomy" id="582737"/>
    <lineage>
        <taxon>Eukaryota</taxon>
        <taxon>Viridiplantae</taxon>
        <taxon>Chlorophyta</taxon>
        <taxon>core chlorophytes</taxon>
        <taxon>Chlorodendrophyceae</taxon>
        <taxon>Chlorodendrales</taxon>
        <taxon>Chlorodendraceae</taxon>
        <taxon>Tetraselmis</taxon>
    </lineage>
</organism>
<name>A0A061S2S9_9CHLO</name>
<evidence type="ECO:0000256" key="10">
    <source>
        <dbReference type="PROSITE-ProRule" id="PRU10141"/>
    </source>
</evidence>
<keyword evidence="5 10" id="KW-0547">Nucleotide-binding</keyword>
<evidence type="ECO:0000256" key="11">
    <source>
        <dbReference type="SAM" id="MobiDB-lite"/>
    </source>
</evidence>
<evidence type="ECO:0000256" key="4">
    <source>
        <dbReference type="ARBA" id="ARBA00022679"/>
    </source>
</evidence>
<evidence type="ECO:0000313" key="13">
    <source>
        <dbReference type="EMBL" id="JAC78543.1"/>
    </source>
</evidence>
<dbReference type="AlphaFoldDB" id="A0A061S2S9"/>
<evidence type="ECO:0000256" key="2">
    <source>
        <dbReference type="ARBA" id="ARBA00012513"/>
    </source>
</evidence>
<dbReference type="Pfam" id="PF00069">
    <property type="entry name" value="Pkinase"/>
    <property type="match status" value="1"/>
</dbReference>
<feature type="region of interest" description="Disordered" evidence="11">
    <location>
        <begin position="797"/>
        <end position="843"/>
    </location>
</feature>
<dbReference type="InterPro" id="IPR011009">
    <property type="entry name" value="Kinase-like_dom_sf"/>
</dbReference>
<dbReference type="InterPro" id="IPR020635">
    <property type="entry name" value="Tyr_kinase_cat_dom"/>
</dbReference>
<dbReference type="InterPro" id="IPR000719">
    <property type="entry name" value="Prot_kinase_dom"/>
</dbReference>
<evidence type="ECO:0000256" key="7">
    <source>
        <dbReference type="ARBA" id="ARBA00022840"/>
    </source>
</evidence>
<dbReference type="InterPro" id="IPR050660">
    <property type="entry name" value="NEK_Ser/Thr_kinase"/>
</dbReference>
<dbReference type="GO" id="GO:0005524">
    <property type="term" value="F:ATP binding"/>
    <property type="evidence" value="ECO:0007669"/>
    <property type="project" value="UniProtKB-UniRule"/>
</dbReference>
<dbReference type="InterPro" id="IPR008266">
    <property type="entry name" value="Tyr_kinase_AS"/>
</dbReference>
<reference evidence="13" key="1">
    <citation type="submission" date="2014-05" db="EMBL/GenBank/DDBJ databases">
        <title>The transcriptome of the halophilic microalga Tetraselmis sp. GSL018 isolated from the Great Salt Lake, Utah.</title>
        <authorList>
            <person name="Jinkerson R.E."/>
            <person name="D'Adamo S."/>
            <person name="Posewitz M.C."/>
        </authorList>
    </citation>
    <scope>NUCLEOTIDE SEQUENCE</scope>
    <source>
        <strain evidence="13">GSL018</strain>
    </source>
</reference>
<evidence type="ECO:0000256" key="3">
    <source>
        <dbReference type="ARBA" id="ARBA00022527"/>
    </source>
</evidence>
<evidence type="ECO:0000256" key="9">
    <source>
        <dbReference type="ARBA" id="ARBA00048679"/>
    </source>
</evidence>
<dbReference type="EC" id="2.7.11.1" evidence="2"/>
<dbReference type="InterPro" id="IPR016024">
    <property type="entry name" value="ARM-type_fold"/>
</dbReference>
<keyword evidence="6 13" id="KW-0418">Kinase</keyword>